<dbReference type="PaxDb" id="3635-A0A1U8MVE8"/>
<name>A0A1U8MVE8_GOSHI</name>
<evidence type="ECO:0000313" key="2">
    <source>
        <dbReference type="RefSeq" id="XP_016729544.2"/>
    </source>
</evidence>
<sequence>MGQGQRAPGRGAGPTKARQPALIYAACRVRMEMLLTLSQVRFFILNVSYVVLIDVGSTHSYVACSVLETLRISHESTSSEIFVVSPLGQSIRLVKHRVSLDCAEKWVVLRTEEDNEVVVIGERWDYLRNMVFALVAEKLVRKGCEAYLAYISVSDSVDYLVKDIRTVKDFPDVFSEELLGLSASHEVDFGIELIPGTAPL</sequence>
<dbReference type="RefSeq" id="XP_016729544.2">
    <property type="nucleotide sequence ID" value="XM_016874055.2"/>
</dbReference>
<dbReference type="KEGG" id="ghi:107940623"/>
<gene>
    <name evidence="2" type="primary">LOC107940623</name>
</gene>
<keyword evidence="1" id="KW-1185">Reference proteome</keyword>
<dbReference type="GeneID" id="107940623"/>
<evidence type="ECO:0000313" key="1">
    <source>
        <dbReference type="Proteomes" id="UP000818029"/>
    </source>
</evidence>
<protein>
    <submittedName>
        <fullName evidence="2">Uncharacterized protein</fullName>
    </submittedName>
</protein>
<proteinExistence type="predicted"/>
<dbReference type="AlphaFoldDB" id="A0A1U8MVE8"/>
<organism evidence="1 2">
    <name type="scientific">Gossypium hirsutum</name>
    <name type="common">Upland cotton</name>
    <name type="synonym">Gossypium mexicanum</name>
    <dbReference type="NCBI Taxonomy" id="3635"/>
    <lineage>
        <taxon>Eukaryota</taxon>
        <taxon>Viridiplantae</taxon>
        <taxon>Streptophyta</taxon>
        <taxon>Embryophyta</taxon>
        <taxon>Tracheophyta</taxon>
        <taxon>Spermatophyta</taxon>
        <taxon>Magnoliopsida</taxon>
        <taxon>eudicotyledons</taxon>
        <taxon>Gunneridae</taxon>
        <taxon>Pentapetalae</taxon>
        <taxon>rosids</taxon>
        <taxon>malvids</taxon>
        <taxon>Malvales</taxon>
        <taxon>Malvaceae</taxon>
        <taxon>Malvoideae</taxon>
        <taxon>Gossypium</taxon>
    </lineage>
</organism>
<dbReference type="Proteomes" id="UP000818029">
    <property type="component" value="Chromosome A13"/>
</dbReference>
<dbReference type="Pfam" id="PF08284">
    <property type="entry name" value="RVP_2"/>
    <property type="match status" value="1"/>
</dbReference>
<reference evidence="2" key="2">
    <citation type="submission" date="2025-08" db="UniProtKB">
        <authorList>
            <consortium name="RefSeq"/>
        </authorList>
    </citation>
    <scope>IDENTIFICATION</scope>
</reference>
<reference evidence="1" key="1">
    <citation type="journal article" date="2020" name="Nat. Genet.">
        <title>Genomic diversifications of five Gossypium allopolyploid species and their impact on cotton improvement.</title>
        <authorList>
            <person name="Chen Z.J."/>
            <person name="Sreedasyam A."/>
            <person name="Ando A."/>
            <person name="Song Q."/>
            <person name="De Santiago L.M."/>
            <person name="Hulse-Kemp A.M."/>
            <person name="Ding M."/>
            <person name="Ye W."/>
            <person name="Kirkbride R.C."/>
            <person name="Jenkins J."/>
            <person name="Plott C."/>
            <person name="Lovell J."/>
            <person name="Lin Y.M."/>
            <person name="Vaughn R."/>
            <person name="Liu B."/>
            <person name="Simpson S."/>
            <person name="Scheffler B.E."/>
            <person name="Wen L."/>
            <person name="Saski C.A."/>
            <person name="Grover C.E."/>
            <person name="Hu G."/>
            <person name="Conover J.L."/>
            <person name="Carlson J.W."/>
            <person name="Shu S."/>
            <person name="Boston L.B."/>
            <person name="Williams M."/>
            <person name="Peterson D.G."/>
            <person name="McGee K."/>
            <person name="Jones D.C."/>
            <person name="Wendel J.F."/>
            <person name="Stelly D.M."/>
            <person name="Grimwood J."/>
            <person name="Schmutz J."/>
        </authorList>
    </citation>
    <scope>NUCLEOTIDE SEQUENCE [LARGE SCALE GENOMIC DNA]</scope>
    <source>
        <strain evidence="1">cv. TM-1</strain>
    </source>
</reference>
<accession>A0A1U8MVE8</accession>